<dbReference type="PANTHER" id="PTHR46203">
    <property type="entry name" value="PROBABLE PEPTIDE CHAIN RELEASE FACTOR C12ORF65"/>
    <property type="match status" value="1"/>
</dbReference>
<gene>
    <name evidence="7" type="ORF">CRE_29955</name>
</gene>
<dbReference type="Gene3D" id="3.30.160.20">
    <property type="match status" value="1"/>
</dbReference>
<keyword evidence="8" id="KW-1185">Reference proteome</keyword>
<evidence type="ECO:0000256" key="4">
    <source>
        <dbReference type="ARBA" id="ARBA00023128"/>
    </source>
</evidence>
<dbReference type="InterPro" id="IPR052405">
    <property type="entry name" value="Mito_Transl_Release_Factor"/>
</dbReference>
<evidence type="ECO:0000259" key="6">
    <source>
        <dbReference type="Pfam" id="PF00472"/>
    </source>
</evidence>
<name>E3MLV6_CAERE</name>
<reference evidence="7" key="1">
    <citation type="submission" date="2007-07" db="EMBL/GenBank/DDBJ databases">
        <title>PCAP assembly of the Caenorhabditis remanei genome.</title>
        <authorList>
            <consortium name="The Caenorhabditis remanei Sequencing Consortium"/>
            <person name="Wilson R.K."/>
        </authorList>
    </citation>
    <scope>NUCLEOTIDE SEQUENCE [LARGE SCALE GENOMIC DNA]</scope>
    <source>
        <strain evidence="7">PB4641</strain>
    </source>
</reference>
<dbReference type="SUPFAM" id="SSF75620">
    <property type="entry name" value="Release factor"/>
    <property type="match status" value="1"/>
</dbReference>
<dbReference type="GO" id="GO:0003747">
    <property type="term" value="F:translation release factor activity"/>
    <property type="evidence" value="ECO:0007669"/>
    <property type="project" value="InterPro"/>
</dbReference>
<dbReference type="EMBL" id="DS268456">
    <property type="protein sequence ID" value="EFP04754.1"/>
    <property type="molecule type" value="Genomic_DNA"/>
</dbReference>
<organism evidence="8">
    <name type="scientific">Caenorhabditis remanei</name>
    <name type="common">Caenorhabditis vulgaris</name>
    <dbReference type="NCBI Taxonomy" id="31234"/>
    <lineage>
        <taxon>Eukaryota</taxon>
        <taxon>Metazoa</taxon>
        <taxon>Ecdysozoa</taxon>
        <taxon>Nematoda</taxon>
        <taxon>Chromadorea</taxon>
        <taxon>Rhabditida</taxon>
        <taxon>Rhabditina</taxon>
        <taxon>Rhabditomorpha</taxon>
        <taxon>Rhabditoidea</taxon>
        <taxon>Rhabditidae</taxon>
        <taxon>Peloderinae</taxon>
        <taxon>Caenorhabditis</taxon>
    </lineage>
</organism>
<evidence type="ECO:0000256" key="1">
    <source>
        <dbReference type="ARBA" id="ARBA00004173"/>
    </source>
</evidence>
<dbReference type="eggNOG" id="KOG2726">
    <property type="taxonomic scope" value="Eukaryota"/>
</dbReference>
<evidence type="ECO:0000313" key="8">
    <source>
        <dbReference type="Proteomes" id="UP000008281"/>
    </source>
</evidence>
<accession>E3MLV6</accession>
<dbReference type="Pfam" id="PF00472">
    <property type="entry name" value="RF-1"/>
    <property type="match status" value="1"/>
</dbReference>
<keyword evidence="3" id="KW-0809">Transit peptide</keyword>
<proteinExistence type="inferred from homology"/>
<protein>
    <recommendedName>
        <fullName evidence="6">Prokaryotic-type class I peptide chain release factors domain-containing protein</fullName>
    </recommendedName>
</protein>
<dbReference type="STRING" id="31234.E3MLV6"/>
<feature type="domain" description="Prokaryotic-type class I peptide chain release factors" evidence="6">
    <location>
        <begin position="26"/>
        <end position="152"/>
    </location>
</feature>
<dbReference type="GO" id="GO:0005739">
    <property type="term" value="C:mitochondrion"/>
    <property type="evidence" value="ECO:0007669"/>
    <property type="project" value="UniProtKB-SubCell"/>
</dbReference>
<dbReference type="HOGENOM" id="CLU_089470_4_4_1"/>
<dbReference type="FunCoup" id="E3MLV6">
    <property type="interactions" value="528"/>
</dbReference>
<evidence type="ECO:0000256" key="3">
    <source>
        <dbReference type="ARBA" id="ARBA00022946"/>
    </source>
</evidence>
<evidence type="ECO:0000313" key="7">
    <source>
        <dbReference type="EMBL" id="EFP04754.1"/>
    </source>
</evidence>
<feature type="region of interest" description="Disordered" evidence="5">
    <location>
        <begin position="137"/>
        <end position="162"/>
    </location>
</feature>
<dbReference type="InterPro" id="IPR000352">
    <property type="entry name" value="Pep_chain_release_fac_I"/>
</dbReference>
<keyword evidence="4" id="KW-0496">Mitochondrion</keyword>
<dbReference type="Proteomes" id="UP000008281">
    <property type="component" value="Unassembled WGS sequence"/>
</dbReference>
<evidence type="ECO:0000256" key="2">
    <source>
        <dbReference type="ARBA" id="ARBA00010835"/>
    </source>
</evidence>
<comment type="subcellular location">
    <subcellularLocation>
        <location evidence="1">Mitochondrion</location>
    </subcellularLocation>
</comment>
<dbReference type="InParanoid" id="E3MLV6"/>
<dbReference type="OrthoDB" id="277888at2759"/>
<dbReference type="InterPro" id="IPR045853">
    <property type="entry name" value="Pep_chain_release_fac_I_sf"/>
</dbReference>
<evidence type="ECO:0000256" key="5">
    <source>
        <dbReference type="SAM" id="MobiDB-lite"/>
    </source>
</evidence>
<dbReference type="PANTHER" id="PTHR46203:SF1">
    <property type="entry name" value="MITOCHONDRIAL TRANSLATION RELEASE FACTOR IN RESCUE"/>
    <property type="match status" value="1"/>
</dbReference>
<dbReference type="OMA" id="SWTRWIL"/>
<dbReference type="AlphaFoldDB" id="E3MLV6"/>
<comment type="similarity">
    <text evidence="2">Belongs to the prokaryotic/mitochondrial release factor family.</text>
</comment>
<sequence>MILKWTVLRRTFATPKQKLKGYKFPEVRKEDCEQKYISGWGPGGQKVNTAQNAVQLTHLPTGTVLKVLRFFFTISFNFHQVHESRLLPKNIEIAFERMKFVLDRQINGENCYEEQLKVRNELCSFQILKFQRLQHTKEEKANKRREQARKEKEEYKKEIEER</sequence>